<feature type="region of interest" description="Disordered" evidence="1">
    <location>
        <begin position="404"/>
        <end position="423"/>
    </location>
</feature>
<dbReference type="Gene3D" id="3.30.70.960">
    <property type="entry name" value="SEA domain"/>
    <property type="match status" value="1"/>
</dbReference>
<feature type="region of interest" description="Disordered" evidence="1">
    <location>
        <begin position="798"/>
        <end position="822"/>
    </location>
</feature>
<keyword evidence="2" id="KW-0812">Transmembrane</keyword>
<feature type="transmembrane region" description="Helical" evidence="2">
    <location>
        <begin position="981"/>
        <end position="1005"/>
    </location>
</feature>
<feature type="compositionally biased region" description="Basic and acidic residues" evidence="1">
    <location>
        <begin position="177"/>
        <end position="190"/>
    </location>
</feature>
<feature type="compositionally biased region" description="Polar residues" evidence="1">
    <location>
        <begin position="133"/>
        <end position="154"/>
    </location>
</feature>
<feature type="region of interest" description="Disordered" evidence="1">
    <location>
        <begin position="707"/>
        <end position="764"/>
    </location>
</feature>
<feature type="signal peptide" evidence="3">
    <location>
        <begin position="1"/>
        <end position="26"/>
    </location>
</feature>
<keyword evidence="6" id="KW-1185">Reference proteome</keyword>
<dbReference type="PROSITE" id="PS50024">
    <property type="entry name" value="SEA"/>
    <property type="match status" value="1"/>
</dbReference>
<feature type="domain" description="SEA" evidence="4">
    <location>
        <begin position="833"/>
        <end position="964"/>
    </location>
</feature>
<dbReference type="AlphaFoldDB" id="A0A9N9QHC0"/>
<sequence length="1118" mass="123648">MKMASTKYKVWSTFCFLLAILDSCFSQGQNYFFGRENAEEFYTEPAAPYVPSFQPRNYFLQKDLETSDLPTHLQKSLPQYQQDIPIPFRLAKDYVKPSTHRPDFSHLLPQRYQHEILNTKVDYLRVPKTLTNNQWDDINPVTNANKNNQNQIDLNLTKRDSTEEAADEEYDEEENEEVQKSDKLHEKGNNELEYDDEEYEYEDEEESPINETNKDIDAATQKPATSNIITQLPVPKIKEEKKFPELVVSVVTSKTVVNNTITLPQQNLSTTESSVVVENSTDSWIVIASVQTSRSISGARYIPSSIVDQDERIQLLNEPSVTDPTTDFVTETEAATPKTKASTESLIDKLDRVQSDLSSGLLSGGYKNDNIAVIEENLSTKMETTTEEISVMSKAPYPQVNIRKFNPGNRARPKTQGKVSSTTTPKIALEQAKGNTILQKAKPVDDISALLPPGYKLPSTGATIKEEEDISALLPPGYKSPDAIINKVLSKAKPVDDISALLPPGYKPPETTTKSIKSNILSKVKPLDDISALLPPGYKPPKSENVLAKAKPVDDISALLPPGYELKPESILSKAKPVDDISALLPPGYKPKPESILSKAKPVDDISALLPPGYKPKPESILSKAKPVDDISALLPPGYNKASTSTEKSVNKILSKAVPVDDISALLPPGYKKSYGKGKSTTPASASSNIPDNLLPPGFKLNDTAFASSTSSATTPPTTSTTASGFKIVFPSRPGGSKKTPRLTTPKIQSEEVMNKPTSPTIQKGWPIRASTEFTGWKTPSTTPISIEKLLEAARAAASSTSTETVTETTSTTTTTTTTTTTVRPTTPGICVDNCDLAGTIRLVGGAKWVPELLDRNTKEYQILANSVQSELENIYNGSPKLQKWYTKIRIDGFSEGSVLVDYLVEFNEIGQKVDTQEIKRLFHESLGISTREGKSLNETKAERLTLGKFEVDPEYTDFVVIPKNPFPTVGYADDVLLPQWAIAVIVIGLASLLFVIVFGVTVLFNRHKNSKKTPAPLTEDMLNELNKNHMGGLENYGVDDFYNMEDVWSEKHYQQKPPKKQRPNNGSSLYDNSTANLYDSWQSQWNGQWSAYKNYGNSSQYSGHSGRHRRPEYDTNF</sequence>
<feature type="region of interest" description="Disordered" evidence="1">
    <location>
        <begin position="671"/>
        <end position="694"/>
    </location>
</feature>
<gene>
    <name evidence="5" type="ORF">CEUTPL_LOCUS5653</name>
</gene>
<feature type="compositionally biased region" description="Acidic residues" evidence="1">
    <location>
        <begin position="163"/>
        <end position="176"/>
    </location>
</feature>
<dbReference type="SUPFAM" id="SSF82671">
    <property type="entry name" value="SEA domain"/>
    <property type="match status" value="1"/>
</dbReference>
<dbReference type="Proteomes" id="UP001152799">
    <property type="component" value="Chromosome 2"/>
</dbReference>
<protein>
    <recommendedName>
        <fullName evidence="4">SEA domain-containing protein</fullName>
    </recommendedName>
</protein>
<evidence type="ECO:0000256" key="2">
    <source>
        <dbReference type="SAM" id="Phobius"/>
    </source>
</evidence>
<dbReference type="InterPro" id="IPR000082">
    <property type="entry name" value="SEA_dom"/>
</dbReference>
<evidence type="ECO:0000259" key="4">
    <source>
        <dbReference type="PROSITE" id="PS50024"/>
    </source>
</evidence>
<evidence type="ECO:0000256" key="3">
    <source>
        <dbReference type="SAM" id="SignalP"/>
    </source>
</evidence>
<dbReference type="Pfam" id="PF01390">
    <property type="entry name" value="SEA"/>
    <property type="match status" value="1"/>
</dbReference>
<proteinExistence type="predicted"/>
<feature type="compositionally biased region" description="Acidic residues" evidence="1">
    <location>
        <begin position="192"/>
        <end position="208"/>
    </location>
</feature>
<evidence type="ECO:0000313" key="5">
    <source>
        <dbReference type="EMBL" id="CAG9765034.1"/>
    </source>
</evidence>
<feature type="compositionally biased region" description="Low complexity" evidence="1">
    <location>
        <begin position="671"/>
        <end position="683"/>
    </location>
</feature>
<name>A0A9N9QHC0_9CUCU</name>
<feature type="region of interest" description="Disordered" evidence="1">
    <location>
        <begin position="1099"/>
        <end position="1118"/>
    </location>
</feature>
<feature type="compositionally biased region" description="Low complexity" evidence="1">
    <location>
        <begin position="707"/>
        <end position="724"/>
    </location>
</feature>
<dbReference type="OrthoDB" id="6162910at2759"/>
<accession>A0A9N9QHC0</accession>
<keyword evidence="2" id="KW-1133">Transmembrane helix</keyword>
<evidence type="ECO:0000313" key="6">
    <source>
        <dbReference type="Proteomes" id="UP001152799"/>
    </source>
</evidence>
<feature type="chain" id="PRO_5040119170" description="SEA domain-containing protein" evidence="3">
    <location>
        <begin position="27"/>
        <end position="1118"/>
    </location>
</feature>
<dbReference type="EMBL" id="OU892278">
    <property type="protein sequence ID" value="CAG9765034.1"/>
    <property type="molecule type" value="Genomic_DNA"/>
</dbReference>
<organism evidence="5 6">
    <name type="scientific">Ceutorhynchus assimilis</name>
    <name type="common">cabbage seed weevil</name>
    <dbReference type="NCBI Taxonomy" id="467358"/>
    <lineage>
        <taxon>Eukaryota</taxon>
        <taxon>Metazoa</taxon>
        <taxon>Ecdysozoa</taxon>
        <taxon>Arthropoda</taxon>
        <taxon>Hexapoda</taxon>
        <taxon>Insecta</taxon>
        <taxon>Pterygota</taxon>
        <taxon>Neoptera</taxon>
        <taxon>Endopterygota</taxon>
        <taxon>Coleoptera</taxon>
        <taxon>Polyphaga</taxon>
        <taxon>Cucujiformia</taxon>
        <taxon>Curculionidae</taxon>
        <taxon>Ceutorhynchinae</taxon>
        <taxon>Ceutorhynchus</taxon>
    </lineage>
</organism>
<reference evidence="5" key="1">
    <citation type="submission" date="2022-01" db="EMBL/GenBank/DDBJ databases">
        <authorList>
            <person name="King R."/>
        </authorList>
    </citation>
    <scope>NUCLEOTIDE SEQUENCE</scope>
</reference>
<feature type="region of interest" description="Disordered" evidence="1">
    <location>
        <begin position="133"/>
        <end position="222"/>
    </location>
</feature>
<evidence type="ECO:0000256" key="1">
    <source>
        <dbReference type="SAM" id="MobiDB-lite"/>
    </source>
</evidence>
<keyword evidence="2" id="KW-0472">Membrane</keyword>
<dbReference type="InterPro" id="IPR036364">
    <property type="entry name" value="SEA_dom_sf"/>
</dbReference>
<keyword evidence="3" id="KW-0732">Signal</keyword>